<evidence type="ECO:0000256" key="1">
    <source>
        <dbReference type="ARBA" id="ARBA00022679"/>
    </source>
</evidence>
<evidence type="ECO:0000259" key="3">
    <source>
        <dbReference type="PROSITE" id="PS51186"/>
    </source>
</evidence>
<dbReference type="Gene3D" id="3.40.630.30">
    <property type="match status" value="1"/>
</dbReference>
<feature type="domain" description="N-acetyltransferase" evidence="3">
    <location>
        <begin position="3"/>
        <end position="172"/>
    </location>
</feature>
<dbReference type="RefSeq" id="WP_283534792.1">
    <property type="nucleotide sequence ID" value="NZ_CP123751.1"/>
</dbReference>
<dbReference type="InterPro" id="IPR000182">
    <property type="entry name" value="GNAT_dom"/>
</dbReference>
<dbReference type="InterPro" id="IPR016181">
    <property type="entry name" value="Acyl_CoA_acyltransferase"/>
</dbReference>
<dbReference type="EMBL" id="CP123751">
    <property type="protein sequence ID" value="WHQ80393.1"/>
    <property type="molecule type" value="Genomic_DNA"/>
</dbReference>
<dbReference type="PANTHER" id="PTHR43420:SF47">
    <property type="entry name" value="N-ACETYLTRANSFERASE DOMAIN-CONTAINING PROTEIN"/>
    <property type="match status" value="1"/>
</dbReference>
<evidence type="ECO:0000313" key="5">
    <source>
        <dbReference type="Proteomes" id="UP001238155"/>
    </source>
</evidence>
<accession>A0AAJ6K505</accession>
<keyword evidence="1" id="KW-0808">Transferase</keyword>
<organism evidence="4 5">
    <name type="scientific">Ligilactobacillus animalis</name>
    <dbReference type="NCBI Taxonomy" id="1605"/>
    <lineage>
        <taxon>Bacteria</taxon>
        <taxon>Bacillati</taxon>
        <taxon>Bacillota</taxon>
        <taxon>Bacilli</taxon>
        <taxon>Lactobacillales</taxon>
        <taxon>Lactobacillaceae</taxon>
        <taxon>Ligilactobacillus</taxon>
    </lineage>
</organism>
<proteinExistence type="predicted"/>
<protein>
    <submittedName>
        <fullName evidence="4">GNAT family N-acetyltransferase</fullName>
    </submittedName>
</protein>
<dbReference type="GO" id="GO:0016747">
    <property type="term" value="F:acyltransferase activity, transferring groups other than amino-acyl groups"/>
    <property type="evidence" value="ECO:0007669"/>
    <property type="project" value="InterPro"/>
</dbReference>
<evidence type="ECO:0000256" key="2">
    <source>
        <dbReference type="ARBA" id="ARBA00023315"/>
    </source>
</evidence>
<dbReference type="SUPFAM" id="SSF55729">
    <property type="entry name" value="Acyl-CoA N-acyltransferases (Nat)"/>
    <property type="match status" value="1"/>
</dbReference>
<dbReference type="PANTHER" id="PTHR43420">
    <property type="entry name" value="ACETYLTRANSFERASE"/>
    <property type="match status" value="1"/>
</dbReference>
<gene>
    <name evidence="4" type="ORF">QFF56_01300</name>
</gene>
<dbReference type="Proteomes" id="UP001238155">
    <property type="component" value="Chromosome"/>
</dbReference>
<dbReference type="CDD" id="cd04301">
    <property type="entry name" value="NAT_SF"/>
    <property type="match status" value="1"/>
</dbReference>
<dbReference type="PROSITE" id="PS51186">
    <property type="entry name" value="GNAT"/>
    <property type="match status" value="1"/>
</dbReference>
<dbReference type="Pfam" id="PF00583">
    <property type="entry name" value="Acetyltransf_1"/>
    <property type="match status" value="1"/>
</dbReference>
<dbReference type="AlphaFoldDB" id="A0AAJ6K505"/>
<name>A0AAJ6K505_9LACO</name>
<evidence type="ECO:0000313" key="4">
    <source>
        <dbReference type="EMBL" id="WHQ80393.1"/>
    </source>
</evidence>
<reference evidence="4" key="1">
    <citation type="submission" date="2023-04" db="EMBL/GenBank/DDBJ databases">
        <title>Four porcine-derived lactic acid bacteria strains analyses and their evaluation as potential probiotics based on genomics.</title>
        <authorList>
            <person name="Niu D."/>
        </authorList>
    </citation>
    <scope>NUCLEOTIDE SEQUENCE</scope>
    <source>
        <strain evidence="4">ZSB1</strain>
    </source>
</reference>
<sequence length="180" mass="20684">MTKTLKRITIAEVETLQKISIETFSDTFKDQNSAQDLADYLKTAYDLNKLTAELNDPNSQFYFVYLDDQLAGYLKVNLNESQSEQVAPNALEIERIYIRSAFKRHGLGRFLFQEALKLAQAKNCSSIWLGVWEKNYPALAFYEKMGFIQHGSHSFFMGTDEQTDLIMILNFKNKLATGLK</sequence>
<keyword evidence="2" id="KW-0012">Acyltransferase</keyword>
<dbReference type="InterPro" id="IPR050680">
    <property type="entry name" value="YpeA/RimI_acetyltransf"/>
</dbReference>